<proteinExistence type="predicted"/>
<name>A0AAV6VNR9_9ARAC</name>
<accession>A0AAV6VNR9</accession>
<dbReference type="Proteomes" id="UP000827092">
    <property type="component" value="Unassembled WGS sequence"/>
</dbReference>
<comment type="caution">
    <text evidence="1">The sequence shown here is derived from an EMBL/GenBank/DDBJ whole genome shotgun (WGS) entry which is preliminary data.</text>
</comment>
<dbReference type="EMBL" id="JAFNEN010000050">
    <property type="protein sequence ID" value="KAG8197796.1"/>
    <property type="molecule type" value="Genomic_DNA"/>
</dbReference>
<reference evidence="1 2" key="1">
    <citation type="journal article" date="2022" name="Nat. Ecol. Evol.">
        <title>A masculinizing supergene underlies an exaggerated male reproductive morph in a spider.</title>
        <authorList>
            <person name="Hendrickx F."/>
            <person name="De Corte Z."/>
            <person name="Sonet G."/>
            <person name="Van Belleghem S.M."/>
            <person name="Kostlbacher S."/>
            <person name="Vangestel C."/>
        </authorList>
    </citation>
    <scope>NUCLEOTIDE SEQUENCE [LARGE SCALE GENOMIC DNA]</scope>
    <source>
        <strain evidence="1">W744_W776</strain>
    </source>
</reference>
<keyword evidence="2" id="KW-1185">Reference proteome</keyword>
<protein>
    <submittedName>
        <fullName evidence="1">Uncharacterized protein</fullName>
    </submittedName>
</protein>
<evidence type="ECO:0000313" key="1">
    <source>
        <dbReference type="EMBL" id="KAG8197796.1"/>
    </source>
</evidence>
<dbReference type="AlphaFoldDB" id="A0AAV6VNR9"/>
<organism evidence="1 2">
    <name type="scientific">Oedothorax gibbosus</name>
    <dbReference type="NCBI Taxonomy" id="931172"/>
    <lineage>
        <taxon>Eukaryota</taxon>
        <taxon>Metazoa</taxon>
        <taxon>Ecdysozoa</taxon>
        <taxon>Arthropoda</taxon>
        <taxon>Chelicerata</taxon>
        <taxon>Arachnida</taxon>
        <taxon>Araneae</taxon>
        <taxon>Araneomorphae</taxon>
        <taxon>Entelegynae</taxon>
        <taxon>Araneoidea</taxon>
        <taxon>Linyphiidae</taxon>
        <taxon>Erigoninae</taxon>
        <taxon>Oedothorax</taxon>
    </lineage>
</organism>
<sequence length="68" mass="7805">MAPLKFLLNQSRIFVGLIYCLISRHSKFLGVSYRATEENSLSKTEEKTKTYRDFRDVAKPGPATRINP</sequence>
<gene>
    <name evidence="1" type="ORF">JTE90_006496</name>
</gene>
<evidence type="ECO:0000313" key="2">
    <source>
        <dbReference type="Proteomes" id="UP000827092"/>
    </source>
</evidence>